<dbReference type="AlphaFoldDB" id="A0A072PKR8"/>
<evidence type="ECO:0000256" key="2">
    <source>
        <dbReference type="ARBA" id="ARBA00010992"/>
    </source>
</evidence>
<feature type="transmembrane region" description="Helical" evidence="7">
    <location>
        <begin position="115"/>
        <end position="137"/>
    </location>
</feature>
<reference evidence="9 10" key="1">
    <citation type="submission" date="2013-03" db="EMBL/GenBank/DDBJ databases">
        <title>The Genome Sequence of Exophiala aquamarina CBS 119918.</title>
        <authorList>
            <consortium name="The Broad Institute Genomics Platform"/>
            <person name="Cuomo C."/>
            <person name="de Hoog S."/>
            <person name="Gorbushina A."/>
            <person name="Walker B."/>
            <person name="Young S.K."/>
            <person name="Zeng Q."/>
            <person name="Gargeya S."/>
            <person name="Fitzgerald M."/>
            <person name="Haas B."/>
            <person name="Abouelleil A."/>
            <person name="Allen A.W."/>
            <person name="Alvarado L."/>
            <person name="Arachchi H.M."/>
            <person name="Berlin A.M."/>
            <person name="Chapman S.B."/>
            <person name="Gainer-Dewar J."/>
            <person name="Goldberg J."/>
            <person name="Griggs A."/>
            <person name="Gujja S."/>
            <person name="Hansen M."/>
            <person name="Howarth C."/>
            <person name="Imamovic A."/>
            <person name="Ireland A."/>
            <person name="Larimer J."/>
            <person name="McCowan C."/>
            <person name="Murphy C."/>
            <person name="Pearson M."/>
            <person name="Poon T.W."/>
            <person name="Priest M."/>
            <person name="Roberts A."/>
            <person name="Saif S."/>
            <person name="Shea T."/>
            <person name="Sisk P."/>
            <person name="Sykes S."/>
            <person name="Wortman J."/>
            <person name="Nusbaum C."/>
            <person name="Birren B."/>
        </authorList>
    </citation>
    <scope>NUCLEOTIDE SEQUENCE [LARGE SCALE GENOMIC DNA]</scope>
    <source>
        <strain evidence="9 10">CBS 119918</strain>
    </source>
</reference>
<dbReference type="VEuPathDB" id="FungiDB:A1O9_07696"/>
<evidence type="ECO:0000256" key="6">
    <source>
        <dbReference type="ARBA" id="ARBA00023136"/>
    </source>
</evidence>
<dbReference type="PROSITE" id="PS50850">
    <property type="entry name" value="MFS"/>
    <property type="match status" value="1"/>
</dbReference>
<proteinExistence type="inferred from homology"/>
<sequence>MLFCPESPRWLASKDNWEKASSILSEVRHLPMEHPYLQQELLELRTQLELERSWVRDTGFWSLQKECWTIAANRKRALLTVGLITCQQWSGTGAINYYAPTIFKGLGLSSTTTGLFATGVYGIVKVVSCGIFILFMADSLGRRISFMWSGIVQGCCMFYLGFYVRFTPNVGKADHPPPAGIAALAMVYVFAAAFNMGWGPVSWIFVSEIPTNRLRAYNVALASLTHWAHNLAVSKATPVMLLATPYGAYFIFGSINLLMGLAAYFLPETKGISLERMDELFGAADFSHLDDVGFAAKQAKEVAEVENIALPKTKP</sequence>
<dbReference type="InterPro" id="IPR020846">
    <property type="entry name" value="MFS_dom"/>
</dbReference>
<dbReference type="Proteomes" id="UP000027920">
    <property type="component" value="Unassembled WGS sequence"/>
</dbReference>
<feature type="transmembrane region" description="Helical" evidence="7">
    <location>
        <begin position="144"/>
        <end position="162"/>
    </location>
</feature>
<evidence type="ECO:0000256" key="1">
    <source>
        <dbReference type="ARBA" id="ARBA00004141"/>
    </source>
</evidence>
<evidence type="ECO:0000256" key="5">
    <source>
        <dbReference type="ARBA" id="ARBA00022989"/>
    </source>
</evidence>
<keyword evidence="4 7" id="KW-0812">Transmembrane</keyword>
<evidence type="ECO:0000259" key="8">
    <source>
        <dbReference type="PROSITE" id="PS50850"/>
    </source>
</evidence>
<dbReference type="GO" id="GO:0005351">
    <property type="term" value="F:carbohydrate:proton symporter activity"/>
    <property type="evidence" value="ECO:0007669"/>
    <property type="project" value="TreeGrafter"/>
</dbReference>
<organism evidence="9 10">
    <name type="scientific">Exophiala aquamarina CBS 119918</name>
    <dbReference type="NCBI Taxonomy" id="1182545"/>
    <lineage>
        <taxon>Eukaryota</taxon>
        <taxon>Fungi</taxon>
        <taxon>Dikarya</taxon>
        <taxon>Ascomycota</taxon>
        <taxon>Pezizomycotina</taxon>
        <taxon>Eurotiomycetes</taxon>
        <taxon>Chaetothyriomycetidae</taxon>
        <taxon>Chaetothyriales</taxon>
        <taxon>Herpotrichiellaceae</taxon>
        <taxon>Exophiala</taxon>
    </lineage>
</organism>
<dbReference type="Gene3D" id="1.20.1250.20">
    <property type="entry name" value="MFS general substrate transporter like domains"/>
    <property type="match status" value="1"/>
</dbReference>
<dbReference type="PROSITE" id="PS00216">
    <property type="entry name" value="SUGAR_TRANSPORT_1"/>
    <property type="match status" value="1"/>
</dbReference>
<keyword evidence="5 7" id="KW-1133">Transmembrane helix</keyword>
<dbReference type="RefSeq" id="XP_013258705.1">
    <property type="nucleotide sequence ID" value="XM_013403251.1"/>
</dbReference>
<evidence type="ECO:0000313" key="10">
    <source>
        <dbReference type="Proteomes" id="UP000027920"/>
    </source>
</evidence>
<keyword evidence="6 7" id="KW-0472">Membrane</keyword>
<dbReference type="GO" id="GO:0016020">
    <property type="term" value="C:membrane"/>
    <property type="evidence" value="ECO:0007669"/>
    <property type="project" value="UniProtKB-SubCell"/>
</dbReference>
<feature type="transmembrane region" description="Helical" evidence="7">
    <location>
        <begin position="217"/>
        <end position="234"/>
    </location>
</feature>
<dbReference type="PRINTS" id="PR00171">
    <property type="entry name" value="SUGRTRNSPORT"/>
</dbReference>
<dbReference type="SUPFAM" id="SSF103473">
    <property type="entry name" value="MFS general substrate transporter"/>
    <property type="match status" value="1"/>
</dbReference>
<evidence type="ECO:0000256" key="7">
    <source>
        <dbReference type="SAM" id="Phobius"/>
    </source>
</evidence>
<keyword evidence="10" id="KW-1185">Reference proteome</keyword>
<comment type="similarity">
    <text evidence="2">Belongs to the major facilitator superfamily. Sugar transporter (TC 2.A.1.1) family.</text>
</comment>
<feature type="transmembrane region" description="Helical" evidence="7">
    <location>
        <begin position="182"/>
        <end position="205"/>
    </location>
</feature>
<dbReference type="InterPro" id="IPR036259">
    <property type="entry name" value="MFS_trans_sf"/>
</dbReference>
<dbReference type="InterPro" id="IPR050360">
    <property type="entry name" value="MFS_Sugar_Transporters"/>
</dbReference>
<dbReference type="STRING" id="1182545.A0A072PKR8"/>
<name>A0A072PKR8_9EURO</name>
<dbReference type="InterPro" id="IPR005829">
    <property type="entry name" value="Sugar_transporter_CS"/>
</dbReference>
<dbReference type="EMBL" id="AMGV01000006">
    <property type="protein sequence ID" value="KEF56115.1"/>
    <property type="molecule type" value="Genomic_DNA"/>
</dbReference>
<evidence type="ECO:0000256" key="4">
    <source>
        <dbReference type="ARBA" id="ARBA00022692"/>
    </source>
</evidence>
<comment type="subcellular location">
    <subcellularLocation>
        <location evidence="1">Membrane</location>
        <topology evidence="1">Multi-pass membrane protein</topology>
    </subcellularLocation>
</comment>
<dbReference type="OrthoDB" id="508119at2759"/>
<feature type="transmembrane region" description="Helical" evidence="7">
    <location>
        <begin position="246"/>
        <end position="266"/>
    </location>
</feature>
<keyword evidence="3" id="KW-0813">Transport</keyword>
<accession>A0A072PKR8</accession>
<comment type="caution">
    <text evidence="9">The sequence shown here is derived from an EMBL/GenBank/DDBJ whole genome shotgun (WGS) entry which is preliminary data.</text>
</comment>
<dbReference type="PANTHER" id="PTHR48022">
    <property type="entry name" value="PLASTIDIC GLUCOSE TRANSPORTER 4"/>
    <property type="match status" value="1"/>
</dbReference>
<gene>
    <name evidence="9" type="ORF">A1O9_07696</name>
</gene>
<feature type="domain" description="Major facilitator superfamily (MFS) profile" evidence="8">
    <location>
        <begin position="1"/>
        <end position="271"/>
    </location>
</feature>
<evidence type="ECO:0000313" key="9">
    <source>
        <dbReference type="EMBL" id="KEF56115.1"/>
    </source>
</evidence>
<evidence type="ECO:0000256" key="3">
    <source>
        <dbReference type="ARBA" id="ARBA00022448"/>
    </source>
</evidence>
<dbReference type="GeneID" id="25282609"/>
<dbReference type="InterPro" id="IPR003663">
    <property type="entry name" value="Sugar/inositol_transpt"/>
</dbReference>
<dbReference type="Pfam" id="PF00083">
    <property type="entry name" value="Sugar_tr"/>
    <property type="match status" value="1"/>
</dbReference>
<dbReference type="HOGENOM" id="CLU_001265_12_0_1"/>
<protein>
    <recommendedName>
        <fullName evidence="8">Major facilitator superfamily (MFS) profile domain-containing protein</fullName>
    </recommendedName>
</protein>
<dbReference type="InterPro" id="IPR005828">
    <property type="entry name" value="MFS_sugar_transport-like"/>
</dbReference>
<dbReference type="PANTHER" id="PTHR48022:SF21">
    <property type="entry name" value="QUINATE TRANSPORTER, PUTATIVE (AFU_ORTHOLOGUE AFUA_6G06960)-RELATED"/>
    <property type="match status" value="1"/>
</dbReference>